<sequence>MVNTRSQTKMADNVKLLALLADLKKGQEEIAGLEKKMEARSAAEVLQGIPADKLTDLTTIEETLESRFGHSHLIQVYRTGLKTRLQKPGESIQVLAADVERPMSLAYRVPSGCSGELGGPALR</sequence>
<dbReference type="PANTHER" id="PTHR45823:SF1">
    <property type="entry name" value="T-SNARE COILED-COIL HOMOLOGY DOMAIN-CONTAINING PROTEIN"/>
    <property type="match status" value="1"/>
</dbReference>
<dbReference type="PANTHER" id="PTHR45823">
    <property type="entry name" value="T-SNARE COILED-COIL HOMOLOGY DOMAIN-CONTAINING PROTEIN"/>
    <property type="match status" value="1"/>
</dbReference>
<dbReference type="EMBL" id="BGPR01000044">
    <property type="protein sequence ID" value="GBL85768.1"/>
    <property type="molecule type" value="Genomic_DNA"/>
</dbReference>
<keyword evidence="2" id="KW-1185">Reference proteome</keyword>
<accession>A0A4Y2B185</accession>
<evidence type="ECO:0000313" key="1">
    <source>
        <dbReference type="EMBL" id="GBL85768.1"/>
    </source>
</evidence>
<protein>
    <submittedName>
        <fullName evidence="1">Uncharacterized protein</fullName>
    </submittedName>
</protein>
<evidence type="ECO:0000313" key="2">
    <source>
        <dbReference type="Proteomes" id="UP000499080"/>
    </source>
</evidence>
<comment type="caution">
    <text evidence="1">The sequence shown here is derived from an EMBL/GenBank/DDBJ whole genome shotgun (WGS) entry which is preliminary data.</text>
</comment>
<organism evidence="1 2">
    <name type="scientific">Araneus ventricosus</name>
    <name type="common">Orbweaver spider</name>
    <name type="synonym">Epeira ventricosa</name>
    <dbReference type="NCBI Taxonomy" id="182803"/>
    <lineage>
        <taxon>Eukaryota</taxon>
        <taxon>Metazoa</taxon>
        <taxon>Ecdysozoa</taxon>
        <taxon>Arthropoda</taxon>
        <taxon>Chelicerata</taxon>
        <taxon>Arachnida</taxon>
        <taxon>Araneae</taxon>
        <taxon>Araneomorphae</taxon>
        <taxon>Entelegynae</taxon>
        <taxon>Araneoidea</taxon>
        <taxon>Araneidae</taxon>
        <taxon>Araneus</taxon>
    </lineage>
</organism>
<gene>
    <name evidence="1" type="ORF">AVEN_193211_1</name>
</gene>
<reference evidence="1 2" key="1">
    <citation type="journal article" date="2019" name="Sci. Rep.">
        <title>Orb-weaving spider Araneus ventricosus genome elucidates the spidroin gene catalogue.</title>
        <authorList>
            <person name="Kono N."/>
            <person name="Nakamura H."/>
            <person name="Ohtoshi R."/>
            <person name="Moran D.A.P."/>
            <person name="Shinohara A."/>
            <person name="Yoshida Y."/>
            <person name="Fujiwara M."/>
            <person name="Mori M."/>
            <person name="Tomita M."/>
            <person name="Arakawa K."/>
        </authorList>
    </citation>
    <scope>NUCLEOTIDE SEQUENCE [LARGE SCALE GENOMIC DNA]</scope>
</reference>
<name>A0A4Y2B185_ARAVE</name>
<proteinExistence type="predicted"/>
<dbReference type="Proteomes" id="UP000499080">
    <property type="component" value="Unassembled WGS sequence"/>
</dbReference>
<dbReference type="AlphaFoldDB" id="A0A4Y2B185"/>